<keyword evidence="2" id="KW-0732">Signal</keyword>
<feature type="chain" id="PRO_5042265388" evidence="2">
    <location>
        <begin position="26"/>
        <end position="112"/>
    </location>
</feature>
<keyword evidence="4" id="KW-1185">Reference proteome</keyword>
<sequence length="112" mass="11950">MISSLRSRTLRTSPLLSLILASIHGITTGEGPAGYSEVESIGSCMDLTEGYAEYEERGERSDVTLESDRWSDGEEDPVDGGGGGTSGGSRLSDCRHDLRKRRVLSTQGSARG</sequence>
<dbReference type="EMBL" id="JAROKS010000021">
    <property type="protein sequence ID" value="KAK1790037.1"/>
    <property type="molecule type" value="Genomic_DNA"/>
</dbReference>
<proteinExistence type="predicted"/>
<gene>
    <name evidence="3" type="ORF">P4O66_002345</name>
</gene>
<comment type="caution">
    <text evidence="3">The sequence shown here is derived from an EMBL/GenBank/DDBJ whole genome shotgun (WGS) entry which is preliminary data.</text>
</comment>
<accession>A0AAD9DSC8</accession>
<feature type="compositionally biased region" description="Basic and acidic residues" evidence="1">
    <location>
        <begin position="54"/>
        <end position="72"/>
    </location>
</feature>
<evidence type="ECO:0000256" key="1">
    <source>
        <dbReference type="SAM" id="MobiDB-lite"/>
    </source>
</evidence>
<feature type="signal peptide" evidence="2">
    <location>
        <begin position="1"/>
        <end position="25"/>
    </location>
</feature>
<evidence type="ECO:0000313" key="4">
    <source>
        <dbReference type="Proteomes" id="UP001239994"/>
    </source>
</evidence>
<dbReference type="AlphaFoldDB" id="A0AAD9DSC8"/>
<reference evidence="3" key="1">
    <citation type="submission" date="2023-03" db="EMBL/GenBank/DDBJ databases">
        <title>Electrophorus voltai genome.</title>
        <authorList>
            <person name="Bian C."/>
        </authorList>
    </citation>
    <scope>NUCLEOTIDE SEQUENCE</scope>
    <source>
        <strain evidence="3">CB-2022</strain>
        <tissue evidence="3">Muscle</tissue>
    </source>
</reference>
<evidence type="ECO:0000256" key="2">
    <source>
        <dbReference type="SAM" id="SignalP"/>
    </source>
</evidence>
<dbReference type="Proteomes" id="UP001239994">
    <property type="component" value="Unassembled WGS sequence"/>
</dbReference>
<feature type="region of interest" description="Disordered" evidence="1">
    <location>
        <begin position="53"/>
        <end position="112"/>
    </location>
</feature>
<organism evidence="3 4">
    <name type="scientific">Electrophorus voltai</name>
    <dbReference type="NCBI Taxonomy" id="2609070"/>
    <lineage>
        <taxon>Eukaryota</taxon>
        <taxon>Metazoa</taxon>
        <taxon>Chordata</taxon>
        <taxon>Craniata</taxon>
        <taxon>Vertebrata</taxon>
        <taxon>Euteleostomi</taxon>
        <taxon>Actinopterygii</taxon>
        <taxon>Neopterygii</taxon>
        <taxon>Teleostei</taxon>
        <taxon>Ostariophysi</taxon>
        <taxon>Gymnotiformes</taxon>
        <taxon>Gymnotoidei</taxon>
        <taxon>Gymnotidae</taxon>
        <taxon>Electrophorus</taxon>
    </lineage>
</organism>
<name>A0AAD9DSC8_9TELE</name>
<protein>
    <submittedName>
        <fullName evidence="3">Uncharacterized protein</fullName>
    </submittedName>
</protein>
<evidence type="ECO:0000313" key="3">
    <source>
        <dbReference type="EMBL" id="KAK1790037.1"/>
    </source>
</evidence>